<name>A0AA38P0X3_9AGAR</name>
<evidence type="ECO:0000256" key="7">
    <source>
        <dbReference type="ARBA" id="ARBA00023033"/>
    </source>
</evidence>
<comment type="similarity">
    <text evidence="2">Belongs to the FAD-binding monooxygenase family.</text>
</comment>
<gene>
    <name evidence="9" type="ORF">F5878DRAFT_630978</name>
</gene>
<dbReference type="Gene3D" id="3.50.50.60">
    <property type="entry name" value="FAD/NAD(P)-binding domain"/>
    <property type="match status" value="2"/>
</dbReference>
<sequence>MSDVQEFDAIIVGAGFAGVHQLIQFRKLGLKVRLLEAGGGLGGVWYWNNYPGARVDSENPIYQFSDPELYKDWNYSVKFPDWREIRQYFEYVDKKLDLSKDVSYNSRVVSAIWDESADRWTLTTEAGTVYRTQWFSLCVGIGSKYYIPPFKGIETFKGEIHHTSRWPKDYDVKGKRVGVVGTGSTGVQLIQDIAPLVDHLTVFQRTPNLSLPMRQEKLDLEEQKKLKDYLYPIQFGRRLQTFSGYLHDLDMKPTLETTLEERTLAYEDKWQKGGFHFWIGSYGDIFFNQEANDVAYAFWRDKTRARINDPEMKEKLAPMKSPHPFGVKRPSLEQSYFEVYNQPNVDLIDVNKNSIVEITPDGVRTSDGVEHKLDALMFATGFDMVTGGVTAIDIRGQDGIPIKEKWVDGVRSYLGLGSATYPNMFWIYGPQSPAAFSNGPSTIEFTSEWIADVIKHCRENNLSHVVAAKEAQDAWSEQLQQIASMGLWTGAKHSWYMGSNIEGKKVELLQFPGGVPVYYKAIMDSAAKGYEGWVFKKATTA</sequence>
<evidence type="ECO:0000259" key="8">
    <source>
        <dbReference type="Pfam" id="PF07992"/>
    </source>
</evidence>
<accession>A0AA38P0X3</accession>
<dbReference type="InterPro" id="IPR050775">
    <property type="entry name" value="FAD-binding_Monooxygenases"/>
</dbReference>
<keyword evidence="5" id="KW-0521">NADP</keyword>
<dbReference type="PANTHER" id="PTHR43098">
    <property type="entry name" value="L-ORNITHINE N(5)-MONOOXYGENASE-RELATED"/>
    <property type="match status" value="1"/>
</dbReference>
<keyword evidence="6" id="KW-0560">Oxidoreductase</keyword>
<dbReference type="Pfam" id="PF07992">
    <property type="entry name" value="Pyr_redox_2"/>
    <property type="match status" value="1"/>
</dbReference>
<dbReference type="PANTHER" id="PTHR43098:SF3">
    <property type="entry name" value="L-ORNITHINE N(5)-MONOOXYGENASE-RELATED"/>
    <property type="match status" value="1"/>
</dbReference>
<dbReference type="InterPro" id="IPR036188">
    <property type="entry name" value="FAD/NAD-bd_sf"/>
</dbReference>
<keyword evidence="7 9" id="KW-0503">Monooxygenase</keyword>
<protein>
    <submittedName>
        <fullName evidence="9">Cyclohexanone monooxygenase</fullName>
    </submittedName>
</protein>
<keyword evidence="3" id="KW-0285">Flavoprotein</keyword>
<dbReference type="Proteomes" id="UP001163846">
    <property type="component" value="Unassembled WGS sequence"/>
</dbReference>
<keyword evidence="4" id="KW-0274">FAD</keyword>
<comment type="cofactor">
    <cofactor evidence="1">
        <name>FAD</name>
        <dbReference type="ChEBI" id="CHEBI:57692"/>
    </cofactor>
</comment>
<reference evidence="9" key="1">
    <citation type="submission" date="2022-08" db="EMBL/GenBank/DDBJ databases">
        <authorList>
            <consortium name="DOE Joint Genome Institute"/>
            <person name="Min B."/>
            <person name="Riley R."/>
            <person name="Sierra-Patev S."/>
            <person name="Naranjo-Ortiz M."/>
            <person name="Looney B."/>
            <person name="Konkel Z."/>
            <person name="Slot J.C."/>
            <person name="Sakamoto Y."/>
            <person name="Steenwyk J.L."/>
            <person name="Rokas A."/>
            <person name="Carro J."/>
            <person name="Camarero S."/>
            <person name="Ferreira P."/>
            <person name="Molpeceres G."/>
            <person name="Ruiz-Duenas F.J."/>
            <person name="Serrano A."/>
            <person name="Henrissat B."/>
            <person name="Drula E."/>
            <person name="Hughes K.W."/>
            <person name="Mata J.L."/>
            <person name="Ishikawa N.K."/>
            <person name="Vargas-Isla R."/>
            <person name="Ushijima S."/>
            <person name="Smith C.A."/>
            <person name="Ahrendt S."/>
            <person name="Andreopoulos W."/>
            <person name="He G."/>
            <person name="Labutti K."/>
            <person name="Lipzen A."/>
            <person name="Ng V."/>
            <person name="Sandor L."/>
            <person name="Barry K."/>
            <person name="Martinez A.T."/>
            <person name="Xiao Y."/>
            <person name="Gibbons J.G."/>
            <person name="Terashima K."/>
            <person name="Hibbett D.S."/>
            <person name="Grigoriev I.V."/>
        </authorList>
    </citation>
    <scope>NUCLEOTIDE SEQUENCE</scope>
    <source>
        <strain evidence="9">TFB9207</strain>
    </source>
</reference>
<organism evidence="9 10">
    <name type="scientific">Lentinula raphanica</name>
    <dbReference type="NCBI Taxonomy" id="153919"/>
    <lineage>
        <taxon>Eukaryota</taxon>
        <taxon>Fungi</taxon>
        <taxon>Dikarya</taxon>
        <taxon>Basidiomycota</taxon>
        <taxon>Agaricomycotina</taxon>
        <taxon>Agaricomycetes</taxon>
        <taxon>Agaricomycetidae</taxon>
        <taxon>Agaricales</taxon>
        <taxon>Marasmiineae</taxon>
        <taxon>Omphalotaceae</taxon>
        <taxon>Lentinula</taxon>
    </lineage>
</organism>
<evidence type="ECO:0000256" key="6">
    <source>
        <dbReference type="ARBA" id="ARBA00023002"/>
    </source>
</evidence>
<feature type="domain" description="FAD/NAD(P)-binding" evidence="8">
    <location>
        <begin position="8"/>
        <end position="228"/>
    </location>
</feature>
<evidence type="ECO:0000256" key="1">
    <source>
        <dbReference type="ARBA" id="ARBA00001974"/>
    </source>
</evidence>
<dbReference type="SUPFAM" id="SSF51905">
    <property type="entry name" value="FAD/NAD(P)-binding domain"/>
    <property type="match status" value="2"/>
</dbReference>
<keyword evidence="10" id="KW-1185">Reference proteome</keyword>
<dbReference type="EMBL" id="MU806557">
    <property type="protein sequence ID" value="KAJ3834262.1"/>
    <property type="molecule type" value="Genomic_DNA"/>
</dbReference>
<evidence type="ECO:0000313" key="9">
    <source>
        <dbReference type="EMBL" id="KAJ3834262.1"/>
    </source>
</evidence>
<dbReference type="AlphaFoldDB" id="A0AA38P0X3"/>
<proteinExistence type="inferred from homology"/>
<evidence type="ECO:0000256" key="4">
    <source>
        <dbReference type="ARBA" id="ARBA00022827"/>
    </source>
</evidence>
<evidence type="ECO:0000313" key="10">
    <source>
        <dbReference type="Proteomes" id="UP001163846"/>
    </source>
</evidence>
<dbReference type="GO" id="GO:0004497">
    <property type="term" value="F:monooxygenase activity"/>
    <property type="evidence" value="ECO:0007669"/>
    <property type="project" value="UniProtKB-KW"/>
</dbReference>
<evidence type="ECO:0000256" key="5">
    <source>
        <dbReference type="ARBA" id="ARBA00022857"/>
    </source>
</evidence>
<dbReference type="InterPro" id="IPR023753">
    <property type="entry name" value="FAD/NAD-binding_dom"/>
</dbReference>
<evidence type="ECO:0000256" key="2">
    <source>
        <dbReference type="ARBA" id="ARBA00010139"/>
    </source>
</evidence>
<evidence type="ECO:0000256" key="3">
    <source>
        <dbReference type="ARBA" id="ARBA00022630"/>
    </source>
</evidence>
<comment type="caution">
    <text evidence="9">The sequence shown here is derived from an EMBL/GenBank/DDBJ whole genome shotgun (WGS) entry which is preliminary data.</text>
</comment>